<dbReference type="AlphaFoldDB" id="A0A494XHL0"/>
<gene>
    <name evidence="3" type="ORF">D7S86_19100</name>
</gene>
<organism evidence="3 4">
    <name type="scientific">Pararobbsia silviterrae</name>
    <dbReference type="NCBI Taxonomy" id="1792498"/>
    <lineage>
        <taxon>Bacteria</taxon>
        <taxon>Pseudomonadati</taxon>
        <taxon>Pseudomonadota</taxon>
        <taxon>Betaproteobacteria</taxon>
        <taxon>Burkholderiales</taxon>
        <taxon>Burkholderiaceae</taxon>
        <taxon>Pararobbsia</taxon>
    </lineage>
</organism>
<evidence type="ECO:0000256" key="1">
    <source>
        <dbReference type="SAM" id="MobiDB-lite"/>
    </source>
</evidence>
<feature type="compositionally biased region" description="Basic and acidic residues" evidence="1">
    <location>
        <begin position="72"/>
        <end position="93"/>
    </location>
</feature>
<evidence type="ECO:0000313" key="4">
    <source>
        <dbReference type="Proteomes" id="UP000270342"/>
    </source>
</evidence>
<dbReference type="Proteomes" id="UP000270342">
    <property type="component" value="Unassembled WGS sequence"/>
</dbReference>
<feature type="signal peptide" evidence="2">
    <location>
        <begin position="1"/>
        <end position="22"/>
    </location>
</feature>
<evidence type="ECO:0000313" key="3">
    <source>
        <dbReference type="EMBL" id="RKP50237.1"/>
    </source>
</evidence>
<keyword evidence="4" id="KW-1185">Reference proteome</keyword>
<feature type="region of interest" description="Disordered" evidence="1">
    <location>
        <begin position="48"/>
        <end position="93"/>
    </location>
</feature>
<keyword evidence="2" id="KW-0732">Signal</keyword>
<reference evidence="3 4" key="1">
    <citation type="submission" date="2018-10" db="EMBL/GenBank/DDBJ databases">
        <title>Robbsia sp. DHC34, isolated from soil.</title>
        <authorList>
            <person name="Gao Z.-H."/>
            <person name="Qiu L.-H."/>
        </authorList>
    </citation>
    <scope>NUCLEOTIDE SEQUENCE [LARGE SCALE GENOMIC DNA]</scope>
    <source>
        <strain evidence="3 4">DHC34</strain>
    </source>
</reference>
<proteinExistence type="predicted"/>
<dbReference type="EMBL" id="RBZU01000009">
    <property type="protein sequence ID" value="RKP50237.1"/>
    <property type="molecule type" value="Genomic_DNA"/>
</dbReference>
<feature type="chain" id="PRO_5019738398" description="Peptide-binding protein" evidence="2">
    <location>
        <begin position="23"/>
        <end position="93"/>
    </location>
</feature>
<protein>
    <recommendedName>
        <fullName evidence="5">Peptide-binding protein</fullName>
    </recommendedName>
</protein>
<name>A0A494XHL0_9BURK</name>
<accession>A0A494XHL0</accession>
<dbReference type="RefSeq" id="WP_121088455.1">
    <property type="nucleotide sequence ID" value="NZ_RBZU01000009.1"/>
</dbReference>
<comment type="caution">
    <text evidence="3">The sequence shown here is derived from an EMBL/GenBank/DDBJ whole genome shotgun (WGS) entry which is preliminary data.</text>
</comment>
<sequence>MIAKALLAVGAAALGLGGFLMAAPARSQAASAIWAAHGAPVALPVDRAPPASSTFTPPAPRGNLRGDIAANSREDRHDHDRDHRESERKSSRQ</sequence>
<evidence type="ECO:0000256" key="2">
    <source>
        <dbReference type="SAM" id="SignalP"/>
    </source>
</evidence>
<evidence type="ECO:0008006" key="5">
    <source>
        <dbReference type="Google" id="ProtNLM"/>
    </source>
</evidence>